<proteinExistence type="inferred from homology"/>
<dbReference type="EC" id="2.3.1.191" evidence="7"/>
<evidence type="ECO:0000256" key="7">
    <source>
        <dbReference type="HAMAP-Rule" id="MF_00523"/>
    </source>
</evidence>
<keyword evidence="1 7" id="KW-0444">Lipid biosynthesis</keyword>
<evidence type="ECO:0000256" key="4">
    <source>
        <dbReference type="ARBA" id="ARBA00022737"/>
    </source>
</evidence>
<dbReference type="GO" id="GO:0016410">
    <property type="term" value="F:N-acyltransferase activity"/>
    <property type="evidence" value="ECO:0007669"/>
    <property type="project" value="InterPro"/>
</dbReference>
<dbReference type="Gene3D" id="2.160.10.10">
    <property type="entry name" value="Hexapeptide repeat proteins"/>
    <property type="match status" value="1"/>
</dbReference>
<keyword evidence="2 7" id="KW-0441">Lipid A biosynthesis</keyword>
<dbReference type="NCBIfam" id="TIGR01853">
    <property type="entry name" value="lipid_A_lpxD"/>
    <property type="match status" value="1"/>
</dbReference>
<comment type="subunit">
    <text evidence="7">Homotrimer.</text>
</comment>
<evidence type="ECO:0000256" key="5">
    <source>
        <dbReference type="ARBA" id="ARBA00023098"/>
    </source>
</evidence>
<dbReference type="PANTHER" id="PTHR43378:SF2">
    <property type="entry name" value="UDP-3-O-ACYLGLUCOSAMINE N-ACYLTRANSFERASE 1, MITOCHONDRIAL-RELATED"/>
    <property type="match status" value="1"/>
</dbReference>
<evidence type="ECO:0000313" key="13">
    <source>
        <dbReference type="Proteomes" id="UP000563601"/>
    </source>
</evidence>
<evidence type="ECO:0000313" key="12">
    <source>
        <dbReference type="Proteomes" id="UP000464675"/>
    </source>
</evidence>
<dbReference type="InterPro" id="IPR007691">
    <property type="entry name" value="LpxD"/>
</dbReference>
<evidence type="ECO:0000313" key="11">
    <source>
        <dbReference type="EMBL" id="QHQ39518.1"/>
    </source>
</evidence>
<accession>A0A6P1T9R3</accession>
<comment type="catalytic activity">
    <reaction evidence="7">
        <text>a UDP-3-O-[(3R)-3-hydroxyacyl]-alpha-D-glucosamine + a (3R)-hydroxyacyl-[ACP] = a UDP-2-N,3-O-bis[(3R)-3-hydroxyacyl]-alpha-D-glucosamine + holo-[ACP] + H(+)</text>
        <dbReference type="Rhea" id="RHEA:53836"/>
        <dbReference type="Rhea" id="RHEA-COMP:9685"/>
        <dbReference type="Rhea" id="RHEA-COMP:9945"/>
        <dbReference type="ChEBI" id="CHEBI:15378"/>
        <dbReference type="ChEBI" id="CHEBI:64479"/>
        <dbReference type="ChEBI" id="CHEBI:78827"/>
        <dbReference type="ChEBI" id="CHEBI:137740"/>
        <dbReference type="ChEBI" id="CHEBI:137748"/>
        <dbReference type="EC" id="2.3.1.191"/>
    </reaction>
</comment>
<dbReference type="Pfam" id="PF00132">
    <property type="entry name" value="Hexapep"/>
    <property type="match status" value="2"/>
</dbReference>
<evidence type="ECO:0000256" key="8">
    <source>
        <dbReference type="SAM" id="MobiDB-lite"/>
    </source>
</evidence>
<dbReference type="EMBL" id="CP047491">
    <property type="protein sequence ID" value="QHQ39518.1"/>
    <property type="molecule type" value="Genomic_DNA"/>
</dbReference>
<dbReference type="AlphaFoldDB" id="A0A6P1T9R3"/>
<dbReference type="Gene3D" id="1.20.5.170">
    <property type="match status" value="1"/>
</dbReference>
<comment type="function">
    <text evidence="7">Catalyzes the N-acylation of UDP-3-O-acylglucosamine using 3-hydroxyacyl-ACP as the acyl donor. Is involved in the biosynthesis of lipid A, a phosphorylated glycolipid that anchors the lipopolysaccharide to the outer membrane of the cell.</text>
</comment>
<comment type="pathway">
    <text evidence="7">Bacterial outer membrane biogenesis; LPS lipid A biosynthesis.</text>
</comment>
<evidence type="ECO:0000256" key="6">
    <source>
        <dbReference type="ARBA" id="ARBA00023315"/>
    </source>
</evidence>
<dbReference type="CDD" id="cd03352">
    <property type="entry name" value="LbH_LpxD"/>
    <property type="match status" value="1"/>
</dbReference>
<evidence type="ECO:0000259" key="9">
    <source>
        <dbReference type="Pfam" id="PF04613"/>
    </source>
</evidence>
<keyword evidence="12" id="KW-1185">Reference proteome</keyword>
<dbReference type="Proteomes" id="UP000563601">
    <property type="component" value="Unassembled WGS sequence"/>
</dbReference>
<feature type="domain" description="UDP-3-O-[3-hydroxymyristoyl] glucosamine N-acyltransferase non-repeat region" evidence="9">
    <location>
        <begin position="31"/>
        <end position="92"/>
    </location>
</feature>
<dbReference type="InterPro" id="IPR011004">
    <property type="entry name" value="Trimer_LpxA-like_sf"/>
</dbReference>
<evidence type="ECO:0000256" key="3">
    <source>
        <dbReference type="ARBA" id="ARBA00022679"/>
    </source>
</evidence>
<dbReference type="GO" id="GO:0016020">
    <property type="term" value="C:membrane"/>
    <property type="evidence" value="ECO:0007669"/>
    <property type="project" value="GOC"/>
</dbReference>
<dbReference type="Gene3D" id="3.40.1390.10">
    <property type="entry name" value="MurE/MurF, N-terminal domain"/>
    <property type="match status" value="1"/>
</dbReference>
<dbReference type="GO" id="GO:0009245">
    <property type="term" value="P:lipid A biosynthetic process"/>
    <property type="evidence" value="ECO:0007669"/>
    <property type="project" value="UniProtKB-UniRule"/>
</dbReference>
<dbReference type="InterPro" id="IPR020573">
    <property type="entry name" value="UDP_GlcNAc_AcTrfase_non-rep"/>
</dbReference>
<dbReference type="PANTHER" id="PTHR43378">
    <property type="entry name" value="UDP-3-O-ACYLGLUCOSAMINE N-ACYLTRANSFERASE"/>
    <property type="match status" value="1"/>
</dbReference>
<keyword evidence="4 7" id="KW-0677">Repeat</keyword>
<feature type="compositionally biased region" description="Polar residues" evidence="8">
    <location>
        <begin position="350"/>
        <end position="365"/>
    </location>
</feature>
<name>A0A6P1T9R3_9GAMM</name>
<dbReference type="Pfam" id="PF04613">
    <property type="entry name" value="LpxD"/>
    <property type="match status" value="1"/>
</dbReference>
<gene>
    <name evidence="7 11" type="primary">lpxD</name>
    <name evidence="11" type="ORF">GTQ55_11355</name>
    <name evidence="10" type="ORF">HNQ53_000135</name>
</gene>
<evidence type="ECO:0000256" key="1">
    <source>
        <dbReference type="ARBA" id="ARBA00022516"/>
    </source>
</evidence>
<evidence type="ECO:0000256" key="2">
    <source>
        <dbReference type="ARBA" id="ARBA00022556"/>
    </source>
</evidence>
<feature type="active site" description="Proton acceptor" evidence="7">
    <location>
        <position position="244"/>
    </location>
</feature>
<dbReference type="RefSeq" id="WP_161858835.1">
    <property type="nucleotide sequence ID" value="NZ_CP047491.1"/>
</dbReference>
<dbReference type="EMBL" id="JACHHR010000001">
    <property type="protein sequence ID" value="MBB5209947.1"/>
    <property type="molecule type" value="Genomic_DNA"/>
</dbReference>
<feature type="region of interest" description="Disordered" evidence="8">
    <location>
        <begin position="339"/>
        <end position="365"/>
    </location>
</feature>
<dbReference type="HAMAP" id="MF_00523">
    <property type="entry name" value="LpxD"/>
    <property type="match status" value="1"/>
</dbReference>
<keyword evidence="6 7" id="KW-0012">Acyltransferase</keyword>
<evidence type="ECO:0000313" key="10">
    <source>
        <dbReference type="EMBL" id="MBB5209947.1"/>
    </source>
</evidence>
<dbReference type="InterPro" id="IPR001451">
    <property type="entry name" value="Hexapep"/>
</dbReference>
<protein>
    <recommendedName>
        <fullName evidence="7">UDP-3-O-acylglucosamine N-acyltransferase</fullName>
        <ecNumber evidence="7">2.3.1.191</ecNumber>
    </recommendedName>
</protein>
<reference evidence="10 13" key="2">
    <citation type="submission" date="2020-08" db="EMBL/GenBank/DDBJ databases">
        <title>Genomic Encyclopedia of Type Strains, Phase IV (KMG-IV): sequencing the most valuable type-strain genomes for metagenomic binning, comparative biology and taxonomic classification.</title>
        <authorList>
            <person name="Goeker M."/>
        </authorList>
    </citation>
    <scope>NUCLEOTIDE SEQUENCE [LARGE SCALE GENOMIC DNA]</scope>
    <source>
        <strain evidence="10 13">DSM 11525</strain>
    </source>
</reference>
<dbReference type="OrthoDB" id="9784739at2"/>
<organism evidence="10 13">
    <name type="scientific">Microbulbifer hydrolyticus</name>
    <dbReference type="NCBI Taxonomy" id="48074"/>
    <lineage>
        <taxon>Bacteria</taxon>
        <taxon>Pseudomonadati</taxon>
        <taxon>Pseudomonadota</taxon>
        <taxon>Gammaproteobacteria</taxon>
        <taxon>Cellvibrionales</taxon>
        <taxon>Microbulbiferaceae</taxon>
        <taxon>Microbulbifer</taxon>
    </lineage>
</organism>
<dbReference type="SUPFAM" id="SSF51161">
    <property type="entry name" value="Trimeric LpxA-like enzymes"/>
    <property type="match status" value="1"/>
</dbReference>
<keyword evidence="5 7" id="KW-0443">Lipid metabolism</keyword>
<dbReference type="Proteomes" id="UP000464675">
    <property type="component" value="Chromosome"/>
</dbReference>
<dbReference type="GO" id="GO:0103118">
    <property type="term" value="F:UDP-3-O-[(3R)-3-hydroxyacyl]-glucosamine N-acyltransferase activity"/>
    <property type="evidence" value="ECO:0007669"/>
    <property type="project" value="UniProtKB-EC"/>
</dbReference>
<dbReference type="NCBIfam" id="NF002060">
    <property type="entry name" value="PRK00892.1"/>
    <property type="match status" value="1"/>
</dbReference>
<comment type="similarity">
    <text evidence="7">Belongs to the transferase hexapeptide repeat family. LpxD subfamily.</text>
</comment>
<keyword evidence="3 7" id="KW-0808">Transferase</keyword>
<reference evidence="11 12" key="1">
    <citation type="submission" date="2020-01" db="EMBL/GenBank/DDBJ databases">
        <title>The possibility of degradation of plastic by Microbulbifer hydrolyticus IRE-31.</title>
        <authorList>
            <person name="Liu L."/>
        </authorList>
    </citation>
    <scope>NUCLEOTIDE SEQUENCE [LARGE SCALE GENOMIC DNA]</scope>
    <source>
        <strain evidence="11 12">IRE-31</strain>
    </source>
</reference>
<sequence>MSEQPTLALLAEKLGAEVRLAVGASDRLVPTGLNTLQDANKNEVSFLASAAYKRFLPSTRACAVLVTEEQADMCPVTALVVPNPYQAFALATSIYDRTPQYASGVDSSAVVAPTAQVHESAYVGPGAVIEAHARVAENAVIGAGSFVGVGTTIGARTRLFPGVVLYHGCMVGADCTIHSNTVVGADGFGFAPSDGKWIKIHQLGGVEIADEVEVGANTCIDRGALGNTVIGRGVKIDNMVQIAHNVQIGDYSAMAACSAVAGSAIIGKHCTIAGGVGIVGHVTIADRSHVTARTLVTKSIEEAGSYSSGTPFSDSRSWRRNAVRFGQLDQMARRVSSVEKALEKAGQGGASQEQVSGKSPDGGTS</sequence>